<evidence type="ECO:0000256" key="1">
    <source>
        <dbReference type="SAM" id="MobiDB-lite"/>
    </source>
</evidence>
<feature type="compositionally biased region" description="Polar residues" evidence="1">
    <location>
        <begin position="161"/>
        <end position="212"/>
    </location>
</feature>
<gene>
    <name evidence="3" type="primary">mg363</name>
</gene>
<proteinExistence type="predicted"/>
<keyword evidence="2" id="KW-0732">Signal</keyword>
<feature type="compositionally biased region" description="Low complexity" evidence="1">
    <location>
        <begin position="247"/>
        <end position="260"/>
    </location>
</feature>
<dbReference type="AlphaFoldDB" id="A0A0K2UPH6"/>
<protein>
    <submittedName>
        <fullName evidence="3">Uncharacterized protein</fullName>
    </submittedName>
</protein>
<feature type="signal peptide" evidence="2">
    <location>
        <begin position="1"/>
        <end position="21"/>
    </location>
</feature>
<evidence type="ECO:0000256" key="2">
    <source>
        <dbReference type="SAM" id="SignalP"/>
    </source>
</evidence>
<reference evidence="3" key="1">
    <citation type="submission" date="2014-05" db="EMBL/GenBank/DDBJ databases">
        <authorList>
            <person name="Chronopoulou M."/>
        </authorList>
    </citation>
    <scope>NUCLEOTIDE SEQUENCE</scope>
    <source>
        <tissue evidence="3">Whole organism</tissue>
    </source>
</reference>
<feature type="region of interest" description="Disordered" evidence="1">
    <location>
        <begin position="106"/>
        <end position="260"/>
    </location>
</feature>
<accession>A0A0K2UPH6</accession>
<feature type="compositionally biased region" description="Low complexity" evidence="1">
    <location>
        <begin position="137"/>
        <end position="153"/>
    </location>
</feature>
<organism evidence="3">
    <name type="scientific">Lepeophtheirus salmonis</name>
    <name type="common">Salmon louse</name>
    <name type="synonym">Caligus salmonis</name>
    <dbReference type="NCBI Taxonomy" id="72036"/>
    <lineage>
        <taxon>Eukaryota</taxon>
        <taxon>Metazoa</taxon>
        <taxon>Ecdysozoa</taxon>
        <taxon>Arthropoda</taxon>
        <taxon>Crustacea</taxon>
        <taxon>Multicrustacea</taxon>
        <taxon>Hexanauplia</taxon>
        <taxon>Copepoda</taxon>
        <taxon>Siphonostomatoida</taxon>
        <taxon>Caligidae</taxon>
        <taxon>Lepeophtheirus</taxon>
    </lineage>
</organism>
<dbReference type="EMBL" id="HACA01022813">
    <property type="protein sequence ID" value="CDW40174.1"/>
    <property type="molecule type" value="Transcribed_RNA"/>
</dbReference>
<feature type="compositionally biased region" description="Polar residues" evidence="1">
    <location>
        <begin position="219"/>
        <end position="234"/>
    </location>
</feature>
<evidence type="ECO:0000313" key="3">
    <source>
        <dbReference type="EMBL" id="CDW40174.1"/>
    </source>
</evidence>
<sequence>MKSLFYTLIFLYFSGVVFVRGEDDNDAIVVEDDSESDASGKVQTRLFTGNQELDAGLAGLALGVGGALVVGHLLNENGKKQQQKLNCRRYKRDTDEPSLRFLNFGGGSNNGHHQNGNYCPPGTYPVGNQYQNPPYKPNHYNGPNNYNGPNHSPYYPPTQGPYRQSHQPTNTPYNQGPYNNPINSQYNQGSFNTPYNRPTSGHFNQGSFNSAYNKPINGPFNQGSFTSPYNQGPTQGPYRPYAPSQGYNSGPYNNNNFHNNQYNTRALATKSSGNNYKVPTNPVKTPIVDSHESFFQPRSNLKSATSIDIKDEPSTAEKLNGKENTDAVKFII</sequence>
<name>A0A0K2UPH6_LEPSM</name>
<feature type="chain" id="PRO_5005488884" evidence="2">
    <location>
        <begin position="22"/>
        <end position="332"/>
    </location>
</feature>